<dbReference type="AlphaFoldDB" id="A0A1E7DJZ2"/>
<reference evidence="1 2" key="1">
    <citation type="submission" date="2016-06" db="EMBL/GenBank/DDBJ databases">
        <title>Domibacillus iocasae genome sequencing.</title>
        <authorList>
            <person name="Verma A."/>
            <person name="Pal Y."/>
            <person name="Ojha A.K."/>
            <person name="Krishnamurthi S."/>
        </authorList>
    </citation>
    <scope>NUCLEOTIDE SEQUENCE [LARGE SCALE GENOMIC DNA]</scope>
    <source>
        <strain evidence="1 2">DSM 29979</strain>
    </source>
</reference>
<evidence type="ECO:0008006" key="3">
    <source>
        <dbReference type="Google" id="ProtNLM"/>
    </source>
</evidence>
<dbReference type="STRING" id="1714016.BA724_14005"/>
<comment type="caution">
    <text evidence="1">The sequence shown here is derived from an EMBL/GenBank/DDBJ whole genome shotgun (WGS) entry which is preliminary data.</text>
</comment>
<evidence type="ECO:0000313" key="1">
    <source>
        <dbReference type="EMBL" id="OES43359.1"/>
    </source>
</evidence>
<gene>
    <name evidence="1" type="ORF">BA724_14005</name>
</gene>
<dbReference type="RefSeq" id="WP_069939975.1">
    <property type="nucleotide sequence ID" value="NZ_MAMP01000026.1"/>
</dbReference>
<organism evidence="1 2">
    <name type="scientific">Domibacillus iocasae</name>
    <dbReference type="NCBI Taxonomy" id="1714016"/>
    <lineage>
        <taxon>Bacteria</taxon>
        <taxon>Bacillati</taxon>
        <taxon>Bacillota</taxon>
        <taxon>Bacilli</taxon>
        <taxon>Bacillales</taxon>
        <taxon>Bacillaceae</taxon>
        <taxon>Domibacillus</taxon>
    </lineage>
</organism>
<name>A0A1E7DJZ2_9BACI</name>
<keyword evidence="2" id="KW-1185">Reference proteome</keyword>
<proteinExistence type="predicted"/>
<accession>A0A1E7DJZ2</accession>
<sequence>MSTFKNLSYGLIKEVGEDDVLINLNGEDFEVKLTPENRQPIFDSVEAGNYLVPVDSETKELLMTVDTQTFYEVFPESELAELEGAADYEPNESEEK</sequence>
<dbReference type="EMBL" id="MAMP01000026">
    <property type="protein sequence ID" value="OES43359.1"/>
    <property type="molecule type" value="Genomic_DNA"/>
</dbReference>
<evidence type="ECO:0000313" key="2">
    <source>
        <dbReference type="Proteomes" id="UP000095658"/>
    </source>
</evidence>
<dbReference type="OrthoDB" id="2428193at2"/>
<dbReference type="Proteomes" id="UP000095658">
    <property type="component" value="Unassembled WGS sequence"/>
</dbReference>
<protein>
    <recommendedName>
        <fullName evidence="3">DUF1292 domain-containing protein</fullName>
    </recommendedName>
</protein>